<protein>
    <submittedName>
        <fullName evidence="1">Uncharacterized protein</fullName>
    </submittedName>
</protein>
<dbReference type="AlphaFoldDB" id="A0A834SL51"/>
<accession>A0A834SL51</accession>
<reference evidence="1" key="1">
    <citation type="submission" date="2020-09" db="EMBL/GenBank/DDBJ databases">
        <title>Genome-Enabled Discovery of Anthraquinone Biosynthesis in Senna tora.</title>
        <authorList>
            <person name="Kang S.-H."/>
            <person name="Pandey R.P."/>
            <person name="Lee C.-M."/>
            <person name="Sim J.-S."/>
            <person name="Jeong J.-T."/>
            <person name="Choi B.-S."/>
            <person name="Jung M."/>
            <person name="Ginzburg D."/>
            <person name="Zhao K."/>
            <person name="Won S.Y."/>
            <person name="Oh T.-J."/>
            <person name="Yu Y."/>
            <person name="Kim N.-H."/>
            <person name="Lee O.R."/>
            <person name="Lee T.-H."/>
            <person name="Bashyal P."/>
            <person name="Kim T.-S."/>
            <person name="Lee W.-H."/>
            <person name="Kawkins C."/>
            <person name="Kim C.-K."/>
            <person name="Kim J.S."/>
            <person name="Ahn B.O."/>
            <person name="Rhee S.Y."/>
            <person name="Sohng J.K."/>
        </authorList>
    </citation>
    <scope>NUCLEOTIDE SEQUENCE</scope>
    <source>
        <tissue evidence="1">Leaf</tissue>
    </source>
</reference>
<proteinExistence type="predicted"/>
<gene>
    <name evidence="1" type="ORF">G2W53_038464</name>
</gene>
<sequence>MIDEIKVIYIIVVVGRNLIRSEKSGIVEVHVIKLMSTEGKEKMTPGIKEAKRNGFRKT</sequence>
<organism evidence="1 2">
    <name type="scientific">Senna tora</name>
    <dbReference type="NCBI Taxonomy" id="362788"/>
    <lineage>
        <taxon>Eukaryota</taxon>
        <taxon>Viridiplantae</taxon>
        <taxon>Streptophyta</taxon>
        <taxon>Embryophyta</taxon>
        <taxon>Tracheophyta</taxon>
        <taxon>Spermatophyta</taxon>
        <taxon>Magnoliopsida</taxon>
        <taxon>eudicotyledons</taxon>
        <taxon>Gunneridae</taxon>
        <taxon>Pentapetalae</taxon>
        <taxon>rosids</taxon>
        <taxon>fabids</taxon>
        <taxon>Fabales</taxon>
        <taxon>Fabaceae</taxon>
        <taxon>Caesalpinioideae</taxon>
        <taxon>Cassia clade</taxon>
        <taxon>Senna</taxon>
    </lineage>
</organism>
<dbReference type="EMBL" id="JAAIUW010000012">
    <property type="protein sequence ID" value="KAF7806303.1"/>
    <property type="molecule type" value="Genomic_DNA"/>
</dbReference>
<name>A0A834SL51_9FABA</name>
<evidence type="ECO:0000313" key="2">
    <source>
        <dbReference type="Proteomes" id="UP000634136"/>
    </source>
</evidence>
<dbReference type="Proteomes" id="UP000634136">
    <property type="component" value="Unassembled WGS sequence"/>
</dbReference>
<evidence type="ECO:0000313" key="1">
    <source>
        <dbReference type="EMBL" id="KAF7806303.1"/>
    </source>
</evidence>
<comment type="caution">
    <text evidence="1">The sequence shown here is derived from an EMBL/GenBank/DDBJ whole genome shotgun (WGS) entry which is preliminary data.</text>
</comment>
<keyword evidence="2" id="KW-1185">Reference proteome</keyword>